<evidence type="ECO:0000313" key="2">
    <source>
        <dbReference type="Proteomes" id="UP001164746"/>
    </source>
</evidence>
<reference evidence="1" key="1">
    <citation type="submission" date="2022-11" db="EMBL/GenBank/DDBJ databases">
        <title>Centuries of genome instability and evolution in soft-shell clam transmissible cancer (bioRxiv).</title>
        <authorList>
            <person name="Hart S.F.M."/>
            <person name="Yonemitsu M.A."/>
            <person name="Giersch R.M."/>
            <person name="Beal B.F."/>
            <person name="Arriagada G."/>
            <person name="Davis B.W."/>
            <person name="Ostrander E.A."/>
            <person name="Goff S.P."/>
            <person name="Metzger M.J."/>
        </authorList>
    </citation>
    <scope>NUCLEOTIDE SEQUENCE</scope>
    <source>
        <strain evidence="1">MELC-2E11</strain>
        <tissue evidence="1">Siphon/mantle</tissue>
    </source>
</reference>
<dbReference type="EMBL" id="CP111023">
    <property type="protein sequence ID" value="WAR22600.1"/>
    <property type="molecule type" value="Genomic_DNA"/>
</dbReference>
<protein>
    <submittedName>
        <fullName evidence="1">Uncharacterized protein</fullName>
    </submittedName>
</protein>
<name>A0ABY7FK75_MYAAR</name>
<keyword evidence="2" id="KW-1185">Reference proteome</keyword>
<accession>A0ABY7FK75</accession>
<dbReference type="Proteomes" id="UP001164746">
    <property type="component" value="Chromosome 12"/>
</dbReference>
<proteinExistence type="predicted"/>
<gene>
    <name evidence="1" type="ORF">MAR_016574</name>
</gene>
<sequence length="62" mass="7054">MADTVAKTLLEQNITVSFSLQRECLLEDVKREGYSERESHLERVLPVERCGVLYLGLILCSV</sequence>
<evidence type="ECO:0000313" key="1">
    <source>
        <dbReference type="EMBL" id="WAR22600.1"/>
    </source>
</evidence>
<organism evidence="1 2">
    <name type="scientific">Mya arenaria</name>
    <name type="common">Soft-shell clam</name>
    <dbReference type="NCBI Taxonomy" id="6604"/>
    <lineage>
        <taxon>Eukaryota</taxon>
        <taxon>Metazoa</taxon>
        <taxon>Spiralia</taxon>
        <taxon>Lophotrochozoa</taxon>
        <taxon>Mollusca</taxon>
        <taxon>Bivalvia</taxon>
        <taxon>Autobranchia</taxon>
        <taxon>Heteroconchia</taxon>
        <taxon>Euheterodonta</taxon>
        <taxon>Imparidentia</taxon>
        <taxon>Neoheterodontei</taxon>
        <taxon>Myida</taxon>
        <taxon>Myoidea</taxon>
        <taxon>Myidae</taxon>
        <taxon>Mya</taxon>
    </lineage>
</organism>
<feature type="non-terminal residue" evidence="1">
    <location>
        <position position="1"/>
    </location>
</feature>